<comment type="caution">
    <text evidence="1">The sequence shown here is derived from an EMBL/GenBank/DDBJ whole genome shotgun (WGS) entry which is preliminary data.</text>
</comment>
<gene>
    <name evidence="1" type="ORF">ACFQWB_02755</name>
</gene>
<dbReference type="RefSeq" id="WP_170209437.1">
    <property type="nucleotide sequence ID" value="NZ_JBHTGQ010000004.1"/>
</dbReference>
<accession>A0ABW2V261</accession>
<dbReference type="Proteomes" id="UP001596528">
    <property type="component" value="Unassembled WGS sequence"/>
</dbReference>
<proteinExistence type="predicted"/>
<protein>
    <submittedName>
        <fullName evidence="1">Uncharacterized protein</fullName>
    </submittedName>
</protein>
<dbReference type="EMBL" id="JBHTGQ010000004">
    <property type="protein sequence ID" value="MFC7748866.1"/>
    <property type="molecule type" value="Genomic_DNA"/>
</dbReference>
<keyword evidence="2" id="KW-1185">Reference proteome</keyword>
<organism evidence="1 2">
    <name type="scientific">Paenibacillus thermoaerophilus</name>
    <dbReference type="NCBI Taxonomy" id="1215385"/>
    <lineage>
        <taxon>Bacteria</taxon>
        <taxon>Bacillati</taxon>
        <taxon>Bacillota</taxon>
        <taxon>Bacilli</taxon>
        <taxon>Bacillales</taxon>
        <taxon>Paenibacillaceae</taxon>
        <taxon>Paenibacillus</taxon>
    </lineage>
</organism>
<evidence type="ECO:0000313" key="1">
    <source>
        <dbReference type="EMBL" id="MFC7748866.1"/>
    </source>
</evidence>
<evidence type="ECO:0000313" key="2">
    <source>
        <dbReference type="Proteomes" id="UP001596528"/>
    </source>
</evidence>
<sequence>MNPLYHSYHSSYELTVCKSAGGYMLQFESYRQPGAPISLHEFAREEDAAAAAKRFPELYQQAELQGYTLKGPFFVHSTGKSVHVSFVFEPGMTLNRFRELL</sequence>
<reference evidence="2" key="1">
    <citation type="journal article" date="2019" name="Int. J. Syst. Evol. Microbiol.">
        <title>The Global Catalogue of Microorganisms (GCM) 10K type strain sequencing project: providing services to taxonomists for standard genome sequencing and annotation.</title>
        <authorList>
            <consortium name="The Broad Institute Genomics Platform"/>
            <consortium name="The Broad Institute Genome Sequencing Center for Infectious Disease"/>
            <person name="Wu L."/>
            <person name="Ma J."/>
        </authorList>
    </citation>
    <scope>NUCLEOTIDE SEQUENCE [LARGE SCALE GENOMIC DNA]</scope>
    <source>
        <strain evidence="2">JCM 18657</strain>
    </source>
</reference>
<name>A0ABW2V261_9BACL</name>